<keyword evidence="2" id="KW-1185">Reference proteome</keyword>
<dbReference type="InParanoid" id="A0A7N2MUH7"/>
<evidence type="ECO:0000313" key="1">
    <source>
        <dbReference type="EnsemblPlants" id="QL10p063423:mrna"/>
    </source>
</evidence>
<dbReference type="EMBL" id="LRBV02000010">
    <property type="status" value="NOT_ANNOTATED_CDS"/>
    <property type="molecule type" value="Genomic_DNA"/>
</dbReference>
<dbReference type="Gramene" id="QL10p063423:mrna">
    <property type="protein sequence ID" value="QL10p063423:mrna"/>
    <property type="gene ID" value="QL10p063423"/>
</dbReference>
<reference evidence="1 2" key="1">
    <citation type="journal article" date="2016" name="G3 (Bethesda)">
        <title>First Draft Assembly and Annotation of the Genome of a California Endemic Oak Quercus lobata Nee (Fagaceae).</title>
        <authorList>
            <person name="Sork V.L."/>
            <person name="Fitz-Gibbon S.T."/>
            <person name="Puiu D."/>
            <person name="Crepeau M."/>
            <person name="Gugger P.F."/>
            <person name="Sherman R."/>
            <person name="Stevens K."/>
            <person name="Langley C.H."/>
            <person name="Pellegrini M."/>
            <person name="Salzberg S.L."/>
        </authorList>
    </citation>
    <scope>NUCLEOTIDE SEQUENCE [LARGE SCALE GENOMIC DNA]</scope>
    <source>
        <strain evidence="1 2">cv. SW786</strain>
    </source>
</reference>
<evidence type="ECO:0000313" key="2">
    <source>
        <dbReference type="Proteomes" id="UP000594261"/>
    </source>
</evidence>
<accession>A0A7N2MUH7</accession>
<name>A0A7N2MUH7_QUELO</name>
<sequence>MYKAMLPNGSLLAVKRLHDCQSFEKQFIRKELNQIDNYPNNFCESLVDWITHLLTSSSDVYSVIDKPLIGRGFDGEIFQFLRITYTCLKPFPAQRPTMLELYNTISLLGERHGITNGRDFESI</sequence>
<dbReference type="Gene3D" id="1.10.510.10">
    <property type="entry name" value="Transferase(Phosphotransferase) domain 1"/>
    <property type="match status" value="1"/>
</dbReference>
<dbReference type="AlphaFoldDB" id="A0A7N2MUH7"/>
<reference evidence="1" key="2">
    <citation type="submission" date="2021-01" db="UniProtKB">
        <authorList>
            <consortium name="EnsemblPlants"/>
        </authorList>
    </citation>
    <scope>IDENTIFICATION</scope>
</reference>
<dbReference type="EnsemblPlants" id="QL10p063423:mrna">
    <property type="protein sequence ID" value="QL10p063423:mrna"/>
    <property type="gene ID" value="QL10p063423"/>
</dbReference>
<organism evidence="1 2">
    <name type="scientific">Quercus lobata</name>
    <name type="common">Valley oak</name>
    <dbReference type="NCBI Taxonomy" id="97700"/>
    <lineage>
        <taxon>Eukaryota</taxon>
        <taxon>Viridiplantae</taxon>
        <taxon>Streptophyta</taxon>
        <taxon>Embryophyta</taxon>
        <taxon>Tracheophyta</taxon>
        <taxon>Spermatophyta</taxon>
        <taxon>Magnoliopsida</taxon>
        <taxon>eudicotyledons</taxon>
        <taxon>Gunneridae</taxon>
        <taxon>Pentapetalae</taxon>
        <taxon>rosids</taxon>
        <taxon>fabids</taxon>
        <taxon>Fagales</taxon>
        <taxon>Fagaceae</taxon>
        <taxon>Quercus</taxon>
    </lineage>
</organism>
<protein>
    <submittedName>
        <fullName evidence="1">Uncharacterized protein</fullName>
    </submittedName>
</protein>
<dbReference type="Proteomes" id="UP000594261">
    <property type="component" value="Chromosome 10"/>
</dbReference>
<proteinExistence type="predicted"/>